<dbReference type="Proteomes" id="UP000444318">
    <property type="component" value="Unassembled WGS sequence"/>
</dbReference>
<dbReference type="SUPFAM" id="SSF52540">
    <property type="entry name" value="P-loop containing nucleoside triphosphate hydrolases"/>
    <property type="match status" value="1"/>
</dbReference>
<name>A0A843SI70_9BURK</name>
<dbReference type="InterPro" id="IPR027417">
    <property type="entry name" value="P-loop_NTPase"/>
</dbReference>
<accession>A0A843SI70</accession>
<evidence type="ECO:0000313" key="1">
    <source>
        <dbReference type="EMBL" id="MQA22168.1"/>
    </source>
</evidence>
<evidence type="ECO:0008006" key="3">
    <source>
        <dbReference type="Google" id="ProtNLM"/>
    </source>
</evidence>
<reference evidence="1 2" key="1">
    <citation type="submission" date="2019-10" db="EMBL/GenBank/DDBJ databases">
        <title>Two novel species isolated from a subtropical stream in China.</title>
        <authorList>
            <person name="Lu H."/>
        </authorList>
    </citation>
    <scope>NUCLEOTIDE SEQUENCE [LARGE SCALE GENOMIC DNA]</scope>
    <source>
        <strain evidence="1 2">FT103W</strain>
    </source>
</reference>
<comment type="caution">
    <text evidence="1">The sequence shown here is derived from an EMBL/GenBank/DDBJ whole genome shotgun (WGS) entry which is preliminary data.</text>
</comment>
<dbReference type="Gene3D" id="3.40.50.300">
    <property type="entry name" value="P-loop containing nucleotide triphosphate hydrolases"/>
    <property type="match status" value="1"/>
</dbReference>
<protein>
    <recommendedName>
        <fullName evidence="3">Sulfotransferase</fullName>
    </recommendedName>
</protein>
<proteinExistence type="predicted"/>
<gene>
    <name evidence="1" type="ORF">GEV01_21880</name>
</gene>
<organism evidence="1 2">
    <name type="scientific">Rugamonas rivuli</name>
    <dbReference type="NCBI Taxonomy" id="2743358"/>
    <lineage>
        <taxon>Bacteria</taxon>
        <taxon>Pseudomonadati</taxon>
        <taxon>Pseudomonadota</taxon>
        <taxon>Betaproteobacteria</taxon>
        <taxon>Burkholderiales</taxon>
        <taxon>Oxalobacteraceae</taxon>
        <taxon>Telluria group</taxon>
        <taxon>Rugamonas</taxon>
    </lineage>
</organism>
<dbReference type="EMBL" id="WHUF01000006">
    <property type="protein sequence ID" value="MQA22168.1"/>
    <property type="molecule type" value="Genomic_DNA"/>
</dbReference>
<sequence>MNDLLHSIVKLRAVAPAPWRSKVRRVVVILSSSRAGSSLIKQLLAEHPDIASLDGEMEPYLALTQNVFGMHSDSDAVGTLAQPDVLADNIFAELSVPSPTLQAPEQLKIRWQRRLLLQFPLLFIDPAQRQNLGDALDEAMLCLRRDGGQPTDEALQRMILSTVFRHQAWRMNFYDGQPPSPLPASGPGASGYYDEPMKLEEPPFVLPRSYRRQFTIDDAASKILLFKSPSDAYRIGIHEQLFPQAEIQYIHLSRGYAQTVNGLMDGWLSPRGYFSHDMARTGAALQIRAYSDTTPFGQRWWKFDLPPNWRQFTHADLGDVCLNQWLASHEAILASRVPALRLRFEDFMEHPAVQFQRIVELLGLSGLSLPSQLPVTMATEAPKALRWRKREQALLDMGQRQPVRAMMERLGYSMNPDTWT</sequence>
<dbReference type="AlphaFoldDB" id="A0A843SI70"/>
<dbReference type="RefSeq" id="WP_152807656.1">
    <property type="nucleotide sequence ID" value="NZ_WHUF01000006.1"/>
</dbReference>
<keyword evidence="2" id="KW-1185">Reference proteome</keyword>
<evidence type="ECO:0000313" key="2">
    <source>
        <dbReference type="Proteomes" id="UP000444318"/>
    </source>
</evidence>